<comment type="subcellular location">
    <subcellularLocation>
        <location evidence="1">Cell membrane</location>
        <topology evidence="1">Multi-pass membrane protein</topology>
    </subcellularLocation>
</comment>
<organism evidence="8 9">
    <name type="scientific">Blastococcus tunisiensis</name>
    <dbReference type="NCBI Taxonomy" id="1798228"/>
    <lineage>
        <taxon>Bacteria</taxon>
        <taxon>Bacillati</taxon>
        <taxon>Actinomycetota</taxon>
        <taxon>Actinomycetes</taxon>
        <taxon>Geodermatophilales</taxon>
        <taxon>Geodermatophilaceae</taxon>
        <taxon>Blastococcus</taxon>
    </lineage>
</organism>
<dbReference type="AlphaFoldDB" id="A0A1I2BVP7"/>
<evidence type="ECO:0000256" key="6">
    <source>
        <dbReference type="SAM" id="Phobius"/>
    </source>
</evidence>
<dbReference type="InterPro" id="IPR020846">
    <property type="entry name" value="MFS_dom"/>
</dbReference>
<dbReference type="InterPro" id="IPR011701">
    <property type="entry name" value="MFS"/>
</dbReference>
<dbReference type="EMBL" id="FOND01000004">
    <property type="protein sequence ID" value="SFE60028.1"/>
    <property type="molecule type" value="Genomic_DNA"/>
</dbReference>
<keyword evidence="3 6" id="KW-1133">Transmembrane helix</keyword>
<feature type="transmembrane region" description="Helical" evidence="6">
    <location>
        <begin position="80"/>
        <end position="104"/>
    </location>
</feature>
<feature type="transmembrane region" description="Helical" evidence="6">
    <location>
        <begin position="172"/>
        <end position="193"/>
    </location>
</feature>
<dbReference type="GO" id="GO:0022857">
    <property type="term" value="F:transmembrane transporter activity"/>
    <property type="evidence" value="ECO:0007669"/>
    <property type="project" value="InterPro"/>
</dbReference>
<feature type="domain" description="Major facilitator superfamily (MFS) profile" evidence="7">
    <location>
        <begin position="79"/>
        <end position="482"/>
    </location>
</feature>
<dbReference type="GO" id="GO:0005886">
    <property type="term" value="C:plasma membrane"/>
    <property type="evidence" value="ECO:0007669"/>
    <property type="project" value="UniProtKB-SubCell"/>
</dbReference>
<feature type="transmembrane region" description="Helical" evidence="6">
    <location>
        <begin position="292"/>
        <end position="318"/>
    </location>
</feature>
<feature type="transmembrane region" description="Helical" evidence="6">
    <location>
        <begin position="236"/>
        <end position="261"/>
    </location>
</feature>
<feature type="transmembrane region" description="Helical" evidence="6">
    <location>
        <begin position="393"/>
        <end position="414"/>
    </location>
</feature>
<dbReference type="SUPFAM" id="SSF103473">
    <property type="entry name" value="MFS general substrate transporter"/>
    <property type="match status" value="1"/>
</dbReference>
<dbReference type="STRING" id="1798228.SAMN05216574_104277"/>
<dbReference type="InterPro" id="IPR036259">
    <property type="entry name" value="MFS_trans_sf"/>
</dbReference>
<name>A0A1I2BVP7_9ACTN</name>
<evidence type="ECO:0000256" key="3">
    <source>
        <dbReference type="ARBA" id="ARBA00022989"/>
    </source>
</evidence>
<reference evidence="9" key="1">
    <citation type="submission" date="2016-10" db="EMBL/GenBank/DDBJ databases">
        <authorList>
            <person name="Varghese N."/>
            <person name="Submissions S."/>
        </authorList>
    </citation>
    <scope>NUCLEOTIDE SEQUENCE [LARGE SCALE GENOMIC DNA]</scope>
    <source>
        <strain evidence="9">DSM 46838</strain>
    </source>
</reference>
<gene>
    <name evidence="8" type="ORF">SAMN05216574_104277</name>
</gene>
<evidence type="ECO:0000256" key="5">
    <source>
        <dbReference type="SAM" id="MobiDB-lite"/>
    </source>
</evidence>
<feature type="transmembrane region" description="Helical" evidence="6">
    <location>
        <begin position="116"/>
        <end position="134"/>
    </location>
</feature>
<proteinExistence type="predicted"/>
<sequence>MPSVPAGYDTPPVGGGAPGPGRLPGAAGPGAGATGTDRAPKSAGTVTGLRHTPGMRPTAPDTAPVDLAPAEQAAVQRRTLGVLSGAVALSGIGVTVGITVGGLLARDVAGTDTAAGLGQTAAVLGAALIAVPLARLSDRSGRRAGLAAGFAVAVLGSVLTVVAAVLSSLALLLLGLFLFGAATACGLQARYAAADLALPEHRGRSLSLVVWATTIGSVLGPNLAGPGADMGEALGLPALGGGFVVSGAVFAVVAVALVLLLRPDPLLLARRLGGGTGTAPARPRRATRAALAAVWATAGGRLGLTAVVVSHAVMVGVMVMTPVHMGHAGGDDGTTLRVIGLVISVHVAGMYLFSPLVGVLSDRVGRSATVLLGGVLLLAAAALAGTAAPGQAVQLGIGLFLLGLGWSCGLIAGSTMVTESVDATIRPTAQGGTDLLMGLGAAVAGVVGGPLLDVGGFELVSAVSAVLVLPLLVVWFLGRRALSGPGSS</sequence>
<keyword evidence="2 6" id="KW-0812">Transmembrane</keyword>
<evidence type="ECO:0000313" key="9">
    <source>
        <dbReference type="Proteomes" id="UP000198589"/>
    </source>
</evidence>
<accession>A0A1I2BVP7</accession>
<evidence type="ECO:0000256" key="2">
    <source>
        <dbReference type="ARBA" id="ARBA00022692"/>
    </source>
</evidence>
<evidence type="ECO:0000313" key="8">
    <source>
        <dbReference type="EMBL" id="SFE60028.1"/>
    </source>
</evidence>
<feature type="transmembrane region" description="Helical" evidence="6">
    <location>
        <begin position="368"/>
        <end position="387"/>
    </location>
</feature>
<dbReference type="Gene3D" id="1.20.1250.20">
    <property type="entry name" value="MFS general substrate transporter like domains"/>
    <property type="match status" value="2"/>
</dbReference>
<dbReference type="Pfam" id="PF07690">
    <property type="entry name" value="MFS_1"/>
    <property type="match status" value="2"/>
</dbReference>
<protein>
    <submittedName>
        <fullName evidence="8">Predicted arabinose efflux permease, MFS family</fullName>
    </submittedName>
</protein>
<dbReference type="Proteomes" id="UP000198589">
    <property type="component" value="Unassembled WGS sequence"/>
</dbReference>
<feature type="region of interest" description="Disordered" evidence="5">
    <location>
        <begin position="1"/>
        <end position="62"/>
    </location>
</feature>
<feature type="transmembrane region" description="Helical" evidence="6">
    <location>
        <begin position="338"/>
        <end position="361"/>
    </location>
</feature>
<feature type="transmembrane region" description="Helical" evidence="6">
    <location>
        <begin position="205"/>
        <end position="224"/>
    </location>
</feature>
<evidence type="ECO:0000256" key="1">
    <source>
        <dbReference type="ARBA" id="ARBA00004651"/>
    </source>
</evidence>
<keyword evidence="9" id="KW-1185">Reference proteome</keyword>
<dbReference type="PROSITE" id="PS50850">
    <property type="entry name" value="MFS"/>
    <property type="match status" value="1"/>
</dbReference>
<feature type="transmembrane region" description="Helical" evidence="6">
    <location>
        <begin position="146"/>
        <end position="166"/>
    </location>
</feature>
<dbReference type="PANTHER" id="PTHR23534:SF1">
    <property type="entry name" value="MAJOR FACILITATOR SUPERFAMILY PROTEIN"/>
    <property type="match status" value="1"/>
</dbReference>
<keyword evidence="4 6" id="KW-0472">Membrane</keyword>
<feature type="transmembrane region" description="Helical" evidence="6">
    <location>
        <begin position="435"/>
        <end position="453"/>
    </location>
</feature>
<evidence type="ECO:0000259" key="7">
    <source>
        <dbReference type="PROSITE" id="PS50850"/>
    </source>
</evidence>
<feature type="transmembrane region" description="Helical" evidence="6">
    <location>
        <begin position="459"/>
        <end position="478"/>
    </location>
</feature>
<dbReference type="PANTHER" id="PTHR23534">
    <property type="entry name" value="MFS PERMEASE"/>
    <property type="match status" value="1"/>
</dbReference>
<evidence type="ECO:0000256" key="4">
    <source>
        <dbReference type="ARBA" id="ARBA00023136"/>
    </source>
</evidence>